<dbReference type="PANTHER" id="PTHR47723:SF20">
    <property type="entry name" value="RNASE H TYPE-1 DOMAIN-CONTAINING PROTEIN"/>
    <property type="match status" value="1"/>
</dbReference>
<keyword evidence="3" id="KW-1185">Reference proteome</keyword>
<dbReference type="SUPFAM" id="SSF53098">
    <property type="entry name" value="Ribonuclease H-like"/>
    <property type="match status" value="1"/>
</dbReference>
<dbReference type="AlphaFoldDB" id="A0AAF0QI65"/>
<dbReference type="Pfam" id="PF13456">
    <property type="entry name" value="RVT_3"/>
    <property type="match status" value="1"/>
</dbReference>
<reference evidence="2" key="1">
    <citation type="submission" date="2023-08" db="EMBL/GenBank/DDBJ databases">
        <title>A de novo genome assembly of Solanum verrucosum Schlechtendal, a Mexican diploid species geographically isolated from the other diploid A-genome species in potato relatives.</title>
        <authorList>
            <person name="Hosaka K."/>
        </authorList>
    </citation>
    <scope>NUCLEOTIDE SEQUENCE</scope>
    <source>
        <tissue evidence="2">Young leaves</tissue>
    </source>
</reference>
<dbReference type="InterPro" id="IPR044730">
    <property type="entry name" value="RNase_H-like_dom_plant"/>
</dbReference>
<dbReference type="GO" id="GO:0003676">
    <property type="term" value="F:nucleic acid binding"/>
    <property type="evidence" value="ECO:0007669"/>
    <property type="project" value="InterPro"/>
</dbReference>
<evidence type="ECO:0000313" key="2">
    <source>
        <dbReference type="EMBL" id="WMV22923.1"/>
    </source>
</evidence>
<proteinExistence type="predicted"/>
<protein>
    <recommendedName>
        <fullName evidence="1">RNase H type-1 domain-containing protein</fullName>
    </recommendedName>
</protein>
<evidence type="ECO:0000259" key="1">
    <source>
        <dbReference type="Pfam" id="PF13456"/>
    </source>
</evidence>
<dbReference type="EMBL" id="CP133615">
    <property type="protein sequence ID" value="WMV22923.1"/>
    <property type="molecule type" value="Genomic_DNA"/>
</dbReference>
<gene>
    <name evidence="2" type="ORF">MTR67_016308</name>
</gene>
<dbReference type="Proteomes" id="UP001234989">
    <property type="component" value="Chromosome 4"/>
</dbReference>
<dbReference type="InterPro" id="IPR053151">
    <property type="entry name" value="RNase_H-like"/>
</dbReference>
<dbReference type="GO" id="GO:0004523">
    <property type="term" value="F:RNA-DNA hybrid ribonuclease activity"/>
    <property type="evidence" value="ECO:0007669"/>
    <property type="project" value="InterPro"/>
</dbReference>
<name>A0AAF0QI65_SOLVR</name>
<feature type="domain" description="RNase H type-1" evidence="1">
    <location>
        <begin position="2"/>
        <end position="107"/>
    </location>
</feature>
<dbReference type="InterPro" id="IPR036397">
    <property type="entry name" value="RNaseH_sf"/>
</dbReference>
<dbReference type="CDD" id="cd06222">
    <property type="entry name" value="RNase_H_like"/>
    <property type="match status" value="1"/>
</dbReference>
<dbReference type="InterPro" id="IPR002156">
    <property type="entry name" value="RNaseH_domain"/>
</dbReference>
<dbReference type="Gene3D" id="3.30.420.10">
    <property type="entry name" value="Ribonuclease H-like superfamily/Ribonuclease H"/>
    <property type="match status" value="1"/>
</dbReference>
<dbReference type="PANTHER" id="PTHR47723">
    <property type="entry name" value="OS05G0353850 PROTEIN"/>
    <property type="match status" value="1"/>
</dbReference>
<evidence type="ECO:0000313" key="3">
    <source>
        <dbReference type="Proteomes" id="UP001234989"/>
    </source>
</evidence>
<organism evidence="2 3">
    <name type="scientific">Solanum verrucosum</name>
    <dbReference type="NCBI Taxonomy" id="315347"/>
    <lineage>
        <taxon>Eukaryota</taxon>
        <taxon>Viridiplantae</taxon>
        <taxon>Streptophyta</taxon>
        <taxon>Embryophyta</taxon>
        <taxon>Tracheophyta</taxon>
        <taxon>Spermatophyta</taxon>
        <taxon>Magnoliopsida</taxon>
        <taxon>eudicotyledons</taxon>
        <taxon>Gunneridae</taxon>
        <taxon>Pentapetalae</taxon>
        <taxon>asterids</taxon>
        <taxon>lamiids</taxon>
        <taxon>Solanales</taxon>
        <taxon>Solanaceae</taxon>
        <taxon>Solanoideae</taxon>
        <taxon>Solaneae</taxon>
        <taxon>Solanum</taxon>
    </lineage>
</organism>
<accession>A0AAF0QI65</accession>
<sequence>MGGTGGVIRDHLGTWIVGFSCKVKVANAHHAELLALLHGLKLAPKININHLLVETDSHVLLNTLESAKPIHSHIYLDCRSMLLLMGGSTMKHIMREANSVADILAEYGRKTMDPDMPMNNLNILSFGNGGSSDFGNVGILGNSSFGRVGSSGFGISGNNLGLGKAGILGKCGNAVLDRVGSSGFEISGNNLGLGKVGILGKYGNAGLDRVGSSGFGISGNSLGLGKAEISGKCSNACLDRVGSSGFGISRNSGIYRQSWDFR</sequence>
<dbReference type="InterPro" id="IPR012337">
    <property type="entry name" value="RNaseH-like_sf"/>
</dbReference>